<dbReference type="AlphaFoldDB" id="A0A061DA20"/>
<dbReference type="Proteomes" id="UP000033188">
    <property type="component" value="Chromosome 4"/>
</dbReference>
<dbReference type="KEGG" id="bbig:BBBOND_0400580"/>
<gene>
    <name evidence="3" type="ORF">BBBOND_0400580</name>
</gene>
<feature type="region of interest" description="Disordered" evidence="2">
    <location>
        <begin position="310"/>
        <end position="338"/>
    </location>
</feature>
<dbReference type="InterPro" id="IPR036858">
    <property type="entry name" value="Cyclin-dep_kinase_reg-sub_sf"/>
</dbReference>
<dbReference type="OMA" id="MSPGWEH"/>
<comment type="similarity">
    <text evidence="1">Belongs to the CKS family.</text>
</comment>
<dbReference type="GO" id="GO:0016538">
    <property type="term" value="F:cyclin-dependent protein serine/threonine kinase regulator activity"/>
    <property type="evidence" value="ECO:0007669"/>
    <property type="project" value="InterPro"/>
</dbReference>
<dbReference type="STRING" id="5866.A0A061DA20"/>
<feature type="compositionally biased region" description="Polar residues" evidence="2">
    <location>
        <begin position="310"/>
        <end position="329"/>
    </location>
</feature>
<evidence type="ECO:0000256" key="2">
    <source>
        <dbReference type="SAM" id="MobiDB-lite"/>
    </source>
</evidence>
<dbReference type="OrthoDB" id="440676at2759"/>
<dbReference type="RefSeq" id="XP_012769752.1">
    <property type="nucleotide sequence ID" value="XM_012914298.1"/>
</dbReference>
<proteinExistence type="inferred from homology"/>
<feature type="region of interest" description="Disordered" evidence="2">
    <location>
        <begin position="1"/>
        <end position="23"/>
    </location>
</feature>
<reference evidence="4" key="1">
    <citation type="journal article" date="2014" name="Nucleic Acids Res.">
        <title>The evolutionary dynamics of variant antigen genes in Babesia reveal a history of genomic innovation underlying host-parasite interaction.</title>
        <authorList>
            <person name="Jackson A.P."/>
            <person name="Otto T.D."/>
            <person name="Darby A."/>
            <person name="Ramaprasad A."/>
            <person name="Xia D."/>
            <person name="Echaide I.E."/>
            <person name="Farber M."/>
            <person name="Gahlot S."/>
            <person name="Gamble J."/>
            <person name="Gupta D."/>
            <person name="Gupta Y."/>
            <person name="Jackson L."/>
            <person name="Malandrin L."/>
            <person name="Malas T.B."/>
            <person name="Moussa E."/>
            <person name="Nair M."/>
            <person name="Reid A.J."/>
            <person name="Sanders M."/>
            <person name="Sharma J."/>
            <person name="Tracey A."/>
            <person name="Quail M.A."/>
            <person name="Weir W."/>
            <person name="Wastling J.M."/>
            <person name="Hall N."/>
            <person name="Willadsen P."/>
            <person name="Lingelbach K."/>
            <person name="Shiels B."/>
            <person name="Tait A."/>
            <person name="Berriman M."/>
            <person name="Allred D.R."/>
            <person name="Pain A."/>
        </authorList>
    </citation>
    <scope>NUCLEOTIDE SEQUENCE [LARGE SCALE GENOMIC DNA]</scope>
    <source>
        <strain evidence="4">Bond</strain>
    </source>
</reference>
<dbReference type="Pfam" id="PF01111">
    <property type="entry name" value="CKS"/>
    <property type="match status" value="1"/>
</dbReference>
<evidence type="ECO:0000256" key="1">
    <source>
        <dbReference type="RuleBase" id="RU311113"/>
    </source>
</evidence>
<dbReference type="GeneID" id="24566107"/>
<dbReference type="Gene3D" id="3.30.170.10">
    <property type="entry name" value="Cyclin-dependent kinase, regulatory subunit"/>
    <property type="match status" value="1"/>
</dbReference>
<feature type="compositionally biased region" description="Polar residues" evidence="2">
    <location>
        <begin position="1"/>
        <end position="10"/>
    </location>
</feature>
<sequence>MNTAKTLRTSNFKERKKRNHDGSATSAVAGILLGGLRKHKIGLGDDSSGALCDPLLKNGNKRVVIKAGSIKNDWLGLWKAPLRNPFNMYGTVPSQIMLRDKRKTFSFPPLTDGSGESTDAVDIRECIDSIKISSVAGEDAVAGVCKDVADRLPVTGSLDVNRISTILSEPKSSRSSVTASTARSTIDSFRYSDSFDDLVPEGSAGPSSSSHLEVLLNNLYITTGNGFLSGSLPENPWKNKNQVDADFIAVSLARRRHSNPALLLFHDLEAIVSAPSRFCRCGFPHLPHHSVACSLCTGATSDRFGSVSANSISHGTTSPRLSSPALRNNQSHDARASNHKIPSEEEMLLWSASTDSARATIRRAGVIQRPVKFDVNDDFMVTDADDYAALQTRFGRIIYSPKFKDQHYMYRFVVLTKEAQEAVEALSRTLPNNGKLPCSYIPSMGGKRFLTEFEIVRQLGIQMSPGWEHFMYFKNTQKELVLRKRL</sequence>
<evidence type="ECO:0000313" key="4">
    <source>
        <dbReference type="Proteomes" id="UP000033188"/>
    </source>
</evidence>
<organism evidence="3 4">
    <name type="scientific">Babesia bigemina</name>
    <dbReference type="NCBI Taxonomy" id="5866"/>
    <lineage>
        <taxon>Eukaryota</taxon>
        <taxon>Sar</taxon>
        <taxon>Alveolata</taxon>
        <taxon>Apicomplexa</taxon>
        <taxon>Aconoidasida</taxon>
        <taxon>Piroplasmida</taxon>
        <taxon>Babesiidae</taxon>
        <taxon>Babesia</taxon>
    </lineage>
</organism>
<name>A0A061DA20_BABBI</name>
<dbReference type="InterPro" id="IPR000789">
    <property type="entry name" value="Cyclin-dep_kinase_reg-sub"/>
</dbReference>
<keyword evidence="1" id="KW-0131">Cell cycle</keyword>
<dbReference type="GO" id="GO:0051301">
    <property type="term" value="P:cell division"/>
    <property type="evidence" value="ECO:0007669"/>
    <property type="project" value="UniProtKB-UniRule"/>
</dbReference>
<comment type="function">
    <text evidence="1">Binds to the catalytic subunit of the cyclin dependent kinases and is essential for their biological function.</text>
</comment>
<evidence type="ECO:0000313" key="3">
    <source>
        <dbReference type="EMBL" id="CDR97566.1"/>
    </source>
</evidence>
<keyword evidence="4" id="KW-1185">Reference proteome</keyword>
<dbReference type="EMBL" id="LK391710">
    <property type="protein sequence ID" value="CDR97566.1"/>
    <property type="molecule type" value="Genomic_DNA"/>
</dbReference>
<keyword evidence="1" id="KW-0132">Cell division</keyword>
<dbReference type="SUPFAM" id="SSF55637">
    <property type="entry name" value="Cell cycle regulatory proteins"/>
    <property type="match status" value="1"/>
</dbReference>
<accession>A0A061DA20</accession>
<protein>
    <recommendedName>
        <fullName evidence="1">Cyclin-dependent kinases regulatory subunit</fullName>
    </recommendedName>
</protein>
<dbReference type="VEuPathDB" id="PiroplasmaDB:BBBOND_0400580"/>
<dbReference type="SMART" id="SM01084">
    <property type="entry name" value="CKS"/>
    <property type="match status" value="1"/>
</dbReference>